<keyword evidence="3" id="KW-1185">Reference proteome</keyword>
<feature type="non-terminal residue" evidence="2">
    <location>
        <position position="207"/>
    </location>
</feature>
<feature type="domain" description="Dienelactone hydrolase" evidence="1">
    <location>
        <begin position="63"/>
        <end position="206"/>
    </location>
</feature>
<evidence type="ECO:0000313" key="2">
    <source>
        <dbReference type="EMBL" id="CEQ41123.1"/>
    </source>
</evidence>
<dbReference type="Gene3D" id="3.40.50.1820">
    <property type="entry name" value="alpha/beta hydrolase"/>
    <property type="match status" value="1"/>
</dbReference>
<reference evidence="3" key="1">
    <citation type="submission" date="2015-02" db="EMBL/GenBank/DDBJ databases">
        <authorList>
            <person name="Gon?alves P."/>
        </authorList>
    </citation>
    <scope>NUCLEOTIDE SEQUENCE [LARGE SCALE GENOMIC DNA]</scope>
</reference>
<proteinExistence type="predicted"/>
<dbReference type="GO" id="GO:0016787">
    <property type="term" value="F:hydrolase activity"/>
    <property type="evidence" value="ECO:0007669"/>
    <property type="project" value="InterPro"/>
</dbReference>
<dbReference type="AlphaFoldDB" id="A0A0D6EMY8"/>
<dbReference type="PANTHER" id="PTHR17630:SF44">
    <property type="entry name" value="PROTEIN AIM2"/>
    <property type="match status" value="1"/>
</dbReference>
<accession>A0A0D6EMY8</accession>
<organism evidence="2 3">
    <name type="scientific">Sporidiobolus salmonicolor</name>
    <name type="common">Yeast-like fungus</name>
    <name type="synonym">Sporobolomyces salmonicolor</name>
    <dbReference type="NCBI Taxonomy" id="5005"/>
    <lineage>
        <taxon>Eukaryota</taxon>
        <taxon>Fungi</taxon>
        <taxon>Dikarya</taxon>
        <taxon>Basidiomycota</taxon>
        <taxon>Pucciniomycotina</taxon>
        <taxon>Microbotryomycetes</taxon>
        <taxon>Sporidiobolales</taxon>
        <taxon>Sporidiobolaceae</taxon>
        <taxon>Sporobolomyces</taxon>
    </lineage>
</organism>
<sequence>CLKGVLHEGTPVGQIIDVGGTEVYYTLPEGEDWDKEKAVVYLADYLNKDAVPARVMSDRSGWDMDAWRPRHGPADTRPPLDKVLKWLKEIKGVKKIGVSGYCFGGKYSLDLAIENAVDASVISHPGGIKLPGDLDKLLEVSSVPVLFNACETDRTKEADEKLGEGKYKPGYKQTYSPGCTHDLAVPEQKAGKERAFDEAAAWFKKYL</sequence>
<dbReference type="Proteomes" id="UP000243876">
    <property type="component" value="Unassembled WGS sequence"/>
</dbReference>
<dbReference type="EMBL" id="CENE01000011">
    <property type="protein sequence ID" value="CEQ41123.1"/>
    <property type="molecule type" value="Genomic_DNA"/>
</dbReference>
<dbReference type="InterPro" id="IPR029058">
    <property type="entry name" value="AB_hydrolase_fold"/>
</dbReference>
<gene>
    <name evidence="2" type="primary">SPOSA6832_02792</name>
</gene>
<dbReference type="OrthoDB" id="17560at2759"/>
<evidence type="ECO:0000259" key="1">
    <source>
        <dbReference type="Pfam" id="PF01738"/>
    </source>
</evidence>
<dbReference type="PANTHER" id="PTHR17630">
    <property type="entry name" value="DIENELACTONE HYDROLASE"/>
    <property type="match status" value="1"/>
</dbReference>
<name>A0A0D6EMY8_SPOSA</name>
<protein>
    <submittedName>
        <fullName evidence="2">SPOSA6832_02792-mRNA-1:cds</fullName>
    </submittedName>
</protein>
<dbReference type="SUPFAM" id="SSF53474">
    <property type="entry name" value="alpha/beta-Hydrolases"/>
    <property type="match status" value="1"/>
</dbReference>
<dbReference type="Pfam" id="PF01738">
    <property type="entry name" value="DLH"/>
    <property type="match status" value="1"/>
</dbReference>
<feature type="non-terminal residue" evidence="2">
    <location>
        <position position="1"/>
    </location>
</feature>
<evidence type="ECO:0000313" key="3">
    <source>
        <dbReference type="Proteomes" id="UP000243876"/>
    </source>
</evidence>
<dbReference type="InterPro" id="IPR002925">
    <property type="entry name" value="Dienelactn_hydro"/>
</dbReference>